<proteinExistence type="predicted"/>
<evidence type="ECO:0000313" key="1">
    <source>
        <dbReference type="EMBL" id="GHI26765.1"/>
    </source>
</evidence>
<dbReference type="EMBL" id="BNDW01000102">
    <property type="protein sequence ID" value="GHI26765.1"/>
    <property type="molecule type" value="Genomic_DNA"/>
</dbReference>
<sequence length="70" mass="8075">MPATTRGAPAPELSTHLDPFNLIQLRTPMPHLREALVRRPYLRARLPLPLHTRCTAMRNRSVSPLPLWRD</sequence>
<name>A0ABQ3PP13_9ACTN</name>
<evidence type="ECO:0000313" key="2">
    <source>
        <dbReference type="Proteomes" id="UP001052739"/>
    </source>
</evidence>
<organism evidence="1 2">
    <name type="scientific">Streptomyces hydrogenans</name>
    <dbReference type="NCBI Taxonomy" id="1873719"/>
    <lineage>
        <taxon>Bacteria</taxon>
        <taxon>Bacillati</taxon>
        <taxon>Actinomycetota</taxon>
        <taxon>Actinomycetes</taxon>
        <taxon>Kitasatosporales</taxon>
        <taxon>Streptomycetaceae</taxon>
        <taxon>Streptomyces</taxon>
    </lineage>
</organism>
<accession>A0ABQ3PP13</accession>
<gene>
    <name evidence="1" type="ORF">Shyd_81360</name>
</gene>
<dbReference type="Proteomes" id="UP001052739">
    <property type="component" value="Unassembled WGS sequence"/>
</dbReference>
<keyword evidence="2" id="KW-1185">Reference proteome</keyword>
<comment type="caution">
    <text evidence="1">The sequence shown here is derived from an EMBL/GenBank/DDBJ whole genome shotgun (WGS) entry which is preliminary data.</text>
</comment>
<protein>
    <submittedName>
        <fullName evidence="1">Uncharacterized protein</fullName>
    </submittedName>
</protein>
<reference evidence="1" key="1">
    <citation type="submission" date="2024-05" db="EMBL/GenBank/DDBJ databases">
        <title>Whole genome shotgun sequence of Streptomyces hydrogenans NBRC 13475.</title>
        <authorList>
            <person name="Komaki H."/>
            <person name="Tamura T."/>
        </authorList>
    </citation>
    <scope>NUCLEOTIDE SEQUENCE</scope>
    <source>
        <strain evidence="1">NBRC 13475</strain>
    </source>
</reference>